<keyword evidence="3" id="KW-0378">Hydrolase</keyword>
<dbReference type="GO" id="GO:0071966">
    <property type="term" value="P:fungal-type cell wall polysaccharide metabolic process"/>
    <property type="evidence" value="ECO:0007669"/>
    <property type="project" value="TreeGrafter"/>
</dbReference>
<dbReference type="InterPro" id="IPR017853">
    <property type="entry name" value="GH"/>
</dbReference>
<dbReference type="RefSeq" id="WP_132543681.1">
    <property type="nucleotide sequence ID" value="NZ_SLWW01000005.1"/>
</dbReference>
<keyword evidence="4" id="KW-1185">Reference proteome</keyword>
<dbReference type="AlphaFoldDB" id="A0A4R2KMW6"/>
<dbReference type="Pfam" id="PF11790">
    <property type="entry name" value="Glyco_hydro_cc"/>
    <property type="match status" value="1"/>
</dbReference>
<name>A0A4R2KMW6_9RHOB</name>
<dbReference type="PANTHER" id="PTHR34154:SF3">
    <property type="entry name" value="ALKALI-SENSITIVE LINKAGE PROTEIN 1"/>
    <property type="match status" value="1"/>
</dbReference>
<evidence type="ECO:0000259" key="2">
    <source>
        <dbReference type="Pfam" id="PF11790"/>
    </source>
</evidence>
<feature type="signal peptide" evidence="1">
    <location>
        <begin position="1"/>
        <end position="21"/>
    </location>
</feature>
<dbReference type="OrthoDB" id="9809583at2"/>
<protein>
    <submittedName>
        <fullName evidence="3">Putative glycosyl hydrolase</fullName>
    </submittedName>
</protein>
<feature type="domain" description="Asl1-like glycosyl hydrolase catalytic" evidence="2">
    <location>
        <begin position="39"/>
        <end position="265"/>
    </location>
</feature>
<dbReference type="InterPro" id="IPR024655">
    <property type="entry name" value="Asl1_glyco_hydro_catalytic"/>
</dbReference>
<dbReference type="PANTHER" id="PTHR34154">
    <property type="entry name" value="ALKALI-SENSITIVE LINKAGE PROTEIN 1"/>
    <property type="match status" value="1"/>
</dbReference>
<evidence type="ECO:0000313" key="3">
    <source>
        <dbReference type="EMBL" id="TCO72116.1"/>
    </source>
</evidence>
<keyword evidence="1" id="KW-0732">Signal</keyword>
<dbReference type="Gene3D" id="3.20.20.80">
    <property type="entry name" value="Glycosidases"/>
    <property type="match status" value="1"/>
</dbReference>
<sequence>MFRKLFLVVVGVFLLSTPVLAQKAGVGAWENPRYTMIQWIEETPGLGWYYNWRTDQIWSRQRHRRDVEFVPMIHGAKDVDKPIQSDRRVTTLLGFNEPDGYGGSHQAGMSVEQAVALWPRLEARGLRLGSPATSRDQTLGPKSWQGRFMAEAERRGLRVDFMAVHYYSTNGSVDEFRRWLTQVYREYRRPIWVTELAYIDWNRPRGASYEQNAAFAEGAMRMMERLPFVERYAWFSANPYPWKGQAPEINLVDNDLAPTLVGRVYERTMATFAGVTIASAE</sequence>
<proteinExistence type="predicted"/>
<dbReference type="GO" id="GO:0016787">
    <property type="term" value="F:hydrolase activity"/>
    <property type="evidence" value="ECO:0007669"/>
    <property type="project" value="UniProtKB-KW"/>
</dbReference>
<dbReference type="SUPFAM" id="SSF51445">
    <property type="entry name" value="(Trans)glycosidases"/>
    <property type="match status" value="1"/>
</dbReference>
<dbReference type="InterPro" id="IPR053183">
    <property type="entry name" value="ASL1"/>
</dbReference>
<dbReference type="EMBL" id="SLWW01000005">
    <property type="protein sequence ID" value="TCO72116.1"/>
    <property type="molecule type" value="Genomic_DNA"/>
</dbReference>
<organism evidence="3 4">
    <name type="scientific">Rhodovulum euryhalinum</name>
    <dbReference type="NCBI Taxonomy" id="35805"/>
    <lineage>
        <taxon>Bacteria</taxon>
        <taxon>Pseudomonadati</taxon>
        <taxon>Pseudomonadota</taxon>
        <taxon>Alphaproteobacteria</taxon>
        <taxon>Rhodobacterales</taxon>
        <taxon>Paracoccaceae</taxon>
        <taxon>Rhodovulum</taxon>
    </lineage>
</organism>
<accession>A0A4R2KMW6</accession>
<reference evidence="3 4" key="1">
    <citation type="submission" date="2019-03" db="EMBL/GenBank/DDBJ databases">
        <title>Genomic Encyclopedia of Type Strains, Phase IV (KMG-IV): sequencing the most valuable type-strain genomes for metagenomic binning, comparative biology and taxonomic classification.</title>
        <authorList>
            <person name="Goeker M."/>
        </authorList>
    </citation>
    <scope>NUCLEOTIDE SEQUENCE [LARGE SCALE GENOMIC DNA]</scope>
    <source>
        <strain evidence="3 4">DSM 4868</strain>
    </source>
</reference>
<dbReference type="Proteomes" id="UP000295142">
    <property type="component" value="Unassembled WGS sequence"/>
</dbReference>
<evidence type="ECO:0000313" key="4">
    <source>
        <dbReference type="Proteomes" id="UP000295142"/>
    </source>
</evidence>
<feature type="chain" id="PRO_5020922829" evidence="1">
    <location>
        <begin position="22"/>
        <end position="281"/>
    </location>
</feature>
<gene>
    <name evidence="3" type="ORF">EV655_105224</name>
</gene>
<evidence type="ECO:0000256" key="1">
    <source>
        <dbReference type="SAM" id="SignalP"/>
    </source>
</evidence>
<comment type="caution">
    <text evidence="3">The sequence shown here is derived from an EMBL/GenBank/DDBJ whole genome shotgun (WGS) entry which is preliminary data.</text>
</comment>